<comment type="caution">
    <text evidence="1">The sequence shown here is derived from an EMBL/GenBank/DDBJ whole genome shotgun (WGS) entry which is preliminary data.</text>
</comment>
<evidence type="ECO:0000313" key="2">
    <source>
        <dbReference type="Proteomes" id="UP000177565"/>
    </source>
</evidence>
<dbReference type="Proteomes" id="UP000177565">
    <property type="component" value="Unassembled WGS sequence"/>
</dbReference>
<dbReference type="Gene3D" id="3.40.50.1820">
    <property type="entry name" value="alpha/beta hydrolase"/>
    <property type="match status" value="1"/>
</dbReference>
<evidence type="ECO:0000313" key="1">
    <source>
        <dbReference type="EMBL" id="OHA27001.1"/>
    </source>
</evidence>
<accession>A0A1G2MVL4</accession>
<dbReference type="STRING" id="1802312.A3C06_04520"/>
<dbReference type="AlphaFoldDB" id="A0A1G2MVL4"/>
<organism evidence="1 2">
    <name type="scientific">Candidatus Taylorbacteria bacterium RIFCSPHIGHO2_02_FULL_46_13</name>
    <dbReference type="NCBI Taxonomy" id="1802312"/>
    <lineage>
        <taxon>Bacteria</taxon>
        <taxon>Candidatus Tayloriibacteriota</taxon>
    </lineage>
</organism>
<sequence>MRHTKRVFLVHGWNGSPHNHWFPWLKRELAENGCAVFAPRMPGGEHPKLSEWLAHLNRVVVESDADTYFVGHSLGCIATVKFLETLSEGVQVGGCVFVGGFSGDLETPEIVEFYKSALDIEEVRRHCKKFISIASDNDTVVPLAFSKEFNEQLGGELIVEKKRGHFCKDDGVTELLSALTAVLELAGLKALSPKL</sequence>
<dbReference type="GO" id="GO:0016787">
    <property type="term" value="F:hydrolase activity"/>
    <property type="evidence" value="ECO:0007669"/>
    <property type="project" value="InterPro"/>
</dbReference>
<evidence type="ECO:0008006" key="3">
    <source>
        <dbReference type="Google" id="ProtNLM"/>
    </source>
</evidence>
<gene>
    <name evidence="1" type="ORF">A3C06_04520</name>
</gene>
<dbReference type="InterPro" id="IPR010662">
    <property type="entry name" value="RBBP9/YdeN"/>
</dbReference>
<name>A0A1G2MVL4_9BACT</name>
<dbReference type="PANTHER" id="PTHR15394:SF3">
    <property type="entry name" value="SERINE HYDROLASE RBBP9"/>
    <property type="match status" value="1"/>
</dbReference>
<dbReference type="PANTHER" id="PTHR15394">
    <property type="entry name" value="SERINE HYDROLASE RBBP9"/>
    <property type="match status" value="1"/>
</dbReference>
<protein>
    <recommendedName>
        <fullName evidence="3">Serine hydrolase family protein</fullName>
    </recommendedName>
</protein>
<dbReference type="Pfam" id="PF06821">
    <property type="entry name" value="Ser_hydrolase"/>
    <property type="match status" value="1"/>
</dbReference>
<reference evidence="1 2" key="1">
    <citation type="journal article" date="2016" name="Nat. Commun.">
        <title>Thousands of microbial genomes shed light on interconnected biogeochemical processes in an aquifer system.</title>
        <authorList>
            <person name="Anantharaman K."/>
            <person name="Brown C.T."/>
            <person name="Hug L.A."/>
            <person name="Sharon I."/>
            <person name="Castelle C.J."/>
            <person name="Probst A.J."/>
            <person name="Thomas B.C."/>
            <person name="Singh A."/>
            <person name="Wilkins M.J."/>
            <person name="Karaoz U."/>
            <person name="Brodie E.L."/>
            <person name="Williams K.H."/>
            <person name="Hubbard S.S."/>
            <person name="Banfield J.F."/>
        </authorList>
    </citation>
    <scope>NUCLEOTIDE SEQUENCE [LARGE SCALE GENOMIC DNA]</scope>
</reference>
<dbReference type="SUPFAM" id="SSF53474">
    <property type="entry name" value="alpha/beta-Hydrolases"/>
    <property type="match status" value="1"/>
</dbReference>
<dbReference type="EMBL" id="MHRQ01000013">
    <property type="protein sequence ID" value="OHA27001.1"/>
    <property type="molecule type" value="Genomic_DNA"/>
</dbReference>
<proteinExistence type="predicted"/>
<dbReference type="InterPro" id="IPR029058">
    <property type="entry name" value="AB_hydrolase_fold"/>
</dbReference>